<dbReference type="EMBL" id="JBHLYQ010000008">
    <property type="protein sequence ID" value="MFC0080892.1"/>
    <property type="molecule type" value="Genomic_DNA"/>
</dbReference>
<comment type="similarity">
    <text evidence="1 7">Belongs to the peptidase S11 family.</text>
</comment>
<evidence type="ECO:0000256" key="8">
    <source>
        <dbReference type="SAM" id="MobiDB-lite"/>
    </source>
</evidence>
<gene>
    <name evidence="10" type="ORF">ACFFRE_01810</name>
</gene>
<sequence>MLGSPYATRRRRPGRGRSSRYASHRAPRRRFGSLVLLVVVLFLLYLAIQGLRPAPSASARLTASVQKVPGHLSLPWPSQGGAALAVDGTGFVGVAGSEQPAPIASIAKVMTAVVVLHDHPLGAGQPGPTITITPRDVAEYQQDVATQQSVLKVAAGEQLSEVQALEGLLIPSANNIAHVLARWDAGSTSAFVAKMNAEAQALGLRHTHFVSPSGLNPGTVSTPADLVRLGEVAMANPVFASIVAMPQVTLPVAGTVENYDYDLDHHGFIGIKTGSDSQAGGCFLFDAVVSTPAGREHVIGAVLGQQTPPIIESALNAATALVQALRPELRSVTLLRSGQVVGSIETPWGASSPVVIDQGVNVVGWPGLQPQLHFQPAPLGSSVRAGQRVGTVVLDAAGHTWRLPALAERAVGGPGLGFRLTNL</sequence>
<evidence type="ECO:0000256" key="6">
    <source>
        <dbReference type="ARBA" id="ARBA00023316"/>
    </source>
</evidence>
<dbReference type="InterPro" id="IPR001967">
    <property type="entry name" value="Peptidase_S11_N"/>
</dbReference>
<keyword evidence="10" id="KW-0645">Protease</keyword>
<keyword evidence="11" id="KW-1185">Reference proteome</keyword>
<name>A0ABV6C3R5_9ACTN</name>
<organism evidence="10 11">
    <name type="scientific">Aciditerrimonas ferrireducens</name>
    <dbReference type="NCBI Taxonomy" id="667306"/>
    <lineage>
        <taxon>Bacteria</taxon>
        <taxon>Bacillati</taxon>
        <taxon>Actinomycetota</taxon>
        <taxon>Acidimicrobiia</taxon>
        <taxon>Acidimicrobiales</taxon>
        <taxon>Acidimicrobiaceae</taxon>
        <taxon>Aciditerrimonas</taxon>
    </lineage>
</organism>
<keyword evidence="3 10" id="KW-0378">Hydrolase</keyword>
<dbReference type="RefSeq" id="WP_377787577.1">
    <property type="nucleotide sequence ID" value="NZ_JBHLYQ010000008.1"/>
</dbReference>
<evidence type="ECO:0000256" key="7">
    <source>
        <dbReference type="RuleBase" id="RU004016"/>
    </source>
</evidence>
<evidence type="ECO:0000256" key="1">
    <source>
        <dbReference type="ARBA" id="ARBA00007164"/>
    </source>
</evidence>
<keyword evidence="4" id="KW-0133">Cell shape</keyword>
<proteinExistence type="inferred from homology"/>
<dbReference type="SUPFAM" id="SSF56601">
    <property type="entry name" value="beta-lactamase/transpeptidase-like"/>
    <property type="match status" value="1"/>
</dbReference>
<dbReference type="PANTHER" id="PTHR21581:SF33">
    <property type="entry name" value="D-ALANYL-D-ALANINE CARBOXYPEPTIDASE DACB"/>
    <property type="match status" value="1"/>
</dbReference>
<keyword evidence="10" id="KW-0121">Carboxypeptidase</keyword>
<dbReference type="Gene3D" id="3.40.710.10">
    <property type="entry name" value="DD-peptidase/beta-lactamase superfamily"/>
    <property type="match status" value="1"/>
</dbReference>
<keyword evidence="2" id="KW-0732">Signal</keyword>
<dbReference type="Proteomes" id="UP001589788">
    <property type="component" value="Unassembled WGS sequence"/>
</dbReference>
<reference evidence="10 11" key="1">
    <citation type="submission" date="2024-09" db="EMBL/GenBank/DDBJ databases">
        <authorList>
            <person name="Sun Q."/>
            <person name="Mori K."/>
        </authorList>
    </citation>
    <scope>NUCLEOTIDE SEQUENCE [LARGE SCALE GENOMIC DNA]</scope>
    <source>
        <strain evidence="10 11">JCM 15389</strain>
    </source>
</reference>
<evidence type="ECO:0000313" key="10">
    <source>
        <dbReference type="EMBL" id="MFC0080892.1"/>
    </source>
</evidence>
<dbReference type="PANTHER" id="PTHR21581">
    <property type="entry name" value="D-ALANYL-D-ALANINE CARBOXYPEPTIDASE"/>
    <property type="match status" value="1"/>
</dbReference>
<feature type="region of interest" description="Disordered" evidence="8">
    <location>
        <begin position="1"/>
        <end position="24"/>
    </location>
</feature>
<accession>A0ABV6C3R5</accession>
<dbReference type="GO" id="GO:0004180">
    <property type="term" value="F:carboxypeptidase activity"/>
    <property type="evidence" value="ECO:0007669"/>
    <property type="project" value="UniProtKB-KW"/>
</dbReference>
<evidence type="ECO:0000256" key="2">
    <source>
        <dbReference type="ARBA" id="ARBA00022729"/>
    </source>
</evidence>
<feature type="domain" description="Peptidase S11 D-alanyl-D-alanine carboxypeptidase A N-terminal" evidence="9">
    <location>
        <begin position="97"/>
        <end position="306"/>
    </location>
</feature>
<dbReference type="Pfam" id="PF00768">
    <property type="entry name" value="Peptidase_S11"/>
    <property type="match status" value="1"/>
</dbReference>
<feature type="compositionally biased region" description="Basic residues" evidence="8">
    <location>
        <begin position="8"/>
        <end position="24"/>
    </location>
</feature>
<dbReference type="InterPro" id="IPR018044">
    <property type="entry name" value="Peptidase_S11"/>
</dbReference>
<keyword evidence="5" id="KW-0573">Peptidoglycan synthesis</keyword>
<evidence type="ECO:0000256" key="4">
    <source>
        <dbReference type="ARBA" id="ARBA00022960"/>
    </source>
</evidence>
<keyword evidence="6" id="KW-0961">Cell wall biogenesis/degradation</keyword>
<evidence type="ECO:0000259" key="9">
    <source>
        <dbReference type="Pfam" id="PF00768"/>
    </source>
</evidence>
<dbReference type="InterPro" id="IPR012338">
    <property type="entry name" value="Beta-lactam/transpept-like"/>
</dbReference>
<dbReference type="PRINTS" id="PR00725">
    <property type="entry name" value="DADACBPTASE1"/>
</dbReference>
<evidence type="ECO:0000256" key="5">
    <source>
        <dbReference type="ARBA" id="ARBA00022984"/>
    </source>
</evidence>
<comment type="caution">
    <text evidence="10">The sequence shown here is derived from an EMBL/GenBank/DDBJ whole genome shotgun (WGS) entry which is preliminary data.</text>
</comment>
<protein>
    <submittedName>
        <fullName evidence="10">D-alanyl-D-alanine carboxypeptidase family protein</fullName>
        <ecNumber evidence="10">3.4.-.-</ecNumber>
    </submittedName>
</protein>
<evidence type="ECO:0000256" key="3">
    <source>
        <dbReference type="ARBA" id="ARBA00022801"/>
    </source>
</evidence>
<evidence type="ECO:0000313" key="11">
    <source>
        <dbReference type="Proteomes" id="UP001589788"/>
    </source>
</evidence>
<dbReference type="EC" id="3.4.-.-" evidence="10"/>